<dbReference type="GO" id="GO:0003700">
    <property type="term" value="F:DNA-binding transcription factor activity"/>
    <property type="evidence" value="ECO:0007669"/>
    <property type="project" value="TreeGrafter"/>
</dbReference>
<evidence type="ECO:0000256" key="1">
    <source>
        <dbReference type="ARBA" id="ARBA00023015"/>
    </source>
</evidence>
<dbReference type="InterPro" id="IPR029016">
    <property type="entry name" value="GAF-like_dom_sf"/>
</dbReference>
<keyword evidence="1" id="KW-0805">Transcription regulation</keyword>
<dbReference type="PROSITE" id="PS51077">
    <property type="entry name" value="HTH_ICLR"/>
    <property type="match status" value="1"/>
</dbReference>
<evidence type="ECO:0000313" key="6">
    <source>
        <dbReference type="EMBL" id="PVE48927.1"/>
    </source>
</evidence>
<keyword evidence="3" id="KW-0804">Transcription</keyword>
<feature type="domain" description="HTH iclR-type" evidence="4">
    <location>
        <begin position="15"/>
        <end position="76"/>
    </location>
</feature>
<dbReference type="SUPFAM" id="SSF55781">
    <property type="entry name" value="GAF domain-like"/>
    <property type="match status" value="1"/>
</dbReference>
<evidence type="ECO:0000256" key="3">
    <source>
        <dbReference type="ARBA" id="ARBA00023163"/>
    </source>
</evidence>
<evidence type="ECO:0000256" key="2">
    <source>
        <dbReference type="ARBA" id="ARBA00023125"/>
    </source>
</evidence>
<feature type="domain" description="IclR-ED" evidence="5">
    <location>
        <begin position="77"/>
        <end position="262"/>
    </location>
</feature>
<dbReference type="InterPro" id="IPR005471">
    <property type="entry name" value="Tscrpt_reg_IclR_N"/>
</dbReference>
<dbReference type="SUPFAM" id="SSF46785">
    <property type="entry name" value="Winged helix' DNA-binding domain"/>
    <property type="match status" value="1"/>
</dbReference>
<reference evidence="6 7" key="1">
    <citation type="journal article" date="2011" name="Syst. Appl. Microbiol.">
        <title>Defluviimonas denitrificans gen. nov., sp. nov., and Pararhodobacter aggregans gen. nov., sp. nov., non-phototrophic Rhodobacteraceae from the biofilter of a marine aquaculture.</title>
        <authorList>
            <person name="Foesel B.U."/>
            <person name="Drake H.L."/>
            <person name="Schramm A."/>
        </authorList>
    </citation>
    <scope>NUCLEOTIDE SEQUENCE [LARGE SCALE GENOMIC DNA]</scope>
    <source>
        <strain evidence="6 7">D1-19</strain>
    </source>
</reference>
<dbReference type="Gene3D" id="3.30.450.40">
    <property type="match status" value="1"/>
</dbReference>
<name>A0A2T7UW07_9RHOB</name>
<dbReference type="Pfam" id="PF01614">
    <property type="entry name" value="IclR_C"/>
    <property type="match status" value="1"/>
</dbReference>
<evidence type="ECO:0000259" key="4">
    <source>
        <dbReference type="PROSITE" id="PS51077"/>
    </source>
</evidence>
<dbReference type="InterPro" id="IPR036388">
    <property type="entry name" value="WH-like_DNA-bd_sf"/>
</dbReference>
<proteinExistence type="predicted"/>
<dbReference type="GO" id="GO:0003677">
    <property type="term" value="F:DNA binding"/>
    <property type="evidence" value="ECO:0007669"/>
    <property type="project" value="UniProtKB-KW"/>
</dbReference>
<dbReference type="PANTHER" id="PTHR30136:SF8">
    <property type="entry name" value="TRANSCRIPTIONAL REGULATORY PROTEIN"/>
    <property type="match status" value="1"/>
</dbReference>
<evidence type="ECO:0000313" key="7">
    <source>
        <dbReference type="Proteomes" id="UP000244810"/>
    </source>
</evidence>
<dbReference type="AlphaFoldDB" id="A0A2T7UW07"/>
<dbReference type="GO" id="GO:0045892">
    <property type="term" value="P:negative regulation of DNA-templated transcription"/>
    <property type="evidence" value="ECO:0007669"/>
    <property type="project" value="TreeGrafter"/>
</dbReference>
<comment type="caution">
    <text evidence="6">The sequence shown here is derived from an EMBL/GenBank/DDBJ whole genome shotgun (WGS) entry which is preliminary data.</text>
</comment>
<protein>
    <submittedName>
        <fullName evidence="6">IclR family transcriptional regulator</fullName>
    </submittedName>
</protein>
<gene>
    <name evidence="6" type="ORF">DDE23_00530</name>
</gene>
<sequence length="278" mass="29969">MEEEAEKPAKAQRGIRSLETAGAILQAMAEAGGPMKLRDLAEAVEVAPAQLHPYLVSLRGMRMVEQTASGLYGLGPFALEVGLARLRAQDAYHEAILRIESLAEETRLMVALTVWGPHGATIVHVREMIARIHANVRAGGGFALTSTATGRLFVAYLPEAVTEPQIRAELAERASADPRFAFDEAAYRAQVARVRDRGWETTTDLPIPGVSAVCAPICDYTGEMKLAVTVIGPTQQIDLSPDSPVVRATLDFTRRLSADLGYRRQVSAPATGRRGGAR</sequence>
<dbReference type="PROSITE" id="PS51078">
    <property type="entry name" value="ICLR_ED"/>
    <property type="match status" value="1"/>
</dbReference>
<dbReference type="Pfam" id="PF09339">
    <property type="entry name" value="HTH_IclR"/>
    <property type="match status" value="1"/>
</dbReference>
<dbReference type="EMBL" id="QDDR01000001">
    <property type="protein sequence ID" value="PVE48927.1"/>
    <property type="molecule type" value="Genomic_DNA"/>
</dbReference>
<dbReference type="InterPro" id="IPR014757">
    <property type="entry name" value="Tscrpt_reg_IclR_C"/>
</dbReference>
<dbReference type="InterPro" id="IPR050707">
    <property type="entry name" value="HTH_MetabolicPath_Reg"/>
</dbReference>
<dbReference type="Gene3D" id="1.10.10.10">
    <property type="entry name" value="Winged helix-like DNA-binding domain superfamily/Winged helix DNA-binding domain"/>
    <property type="match status" value="1"/>
</dbReference>
<dbReference type="SMART" id="SM00346">
    <property type="entry name" value="HTH_ICLR"/>
    <property type="match status" value="1"/>
</dbReference>
<keyword evidence="7" id="KW-1185">Reference proteome</keyword>
<keyword evidence="2" id="KW-0238">DNA-binding</keyword>
<organism evidence="6 7">
    <name type="scientific">Pararhodobacter aggregans</name>
    <dbReference type="NCBI Taxonomy" id="404875"/>
    <lineage>
        <taxon>Bacteria</taxon>
        <taxon>Pseudomonadati</taxon>
        <taxon>Pseudomonadota</taxon>
        <taxon>Alphaproteobacteria</taxon>
        <taxon>Rhodobacterales</taxon>
        <taxon>Paracoccaceae</taxon>
        <taxon>Pararhodobacter</taxon>
    </lineage>
</organism>
<accession>A0A2T7UW07</accession>
<dbReference type="InterPro" id="IPR036390">
    <property type="entry name" value="WH_DNA-bd_sf"/>
</dbReference>
<dbReference type="PANTHER" id="PTHR30136">
    <property type="entry name" value="HELIX-TURN-HELIX TRANSCRIPTIONAL REGULATOR, ICLR FAMILY"/>
    <property type="match status" value="1"/>
</dbReference>
<evidence type="ECO:0000259" key="5">
    <source>
        <dbReference type="PROSITE" id="PS51078"/>
    </source>
</evidence>
<dbReference type="Proteomes" id="UP000244810">
    <property type="component" value="Unassembled WGS sequence"/>
</dbReference>